<feature type="compositionally biased region" description="Low complexity" evidence="1">
    <location>
        <begin position="473"/>
        <end position="487"/>
    </location>
</feature>
<feature type="compositionally biased region" description="Low complexity" evidence="1">
    <location>
        <begin position="275"/>
        <end position="289"/>
    </location>
</feature>
<name>A0A9P6U7M6_9FUNG</name>
<dbReference type="OrthoDB" id="2437601at2759"/>
<keyword evidence="3" id="KW-1185">Reference proteome</keyword>
<sequence length="842" mass="92436">MWAKHRIKSKVVNDGQSRWGKERKREDETVAQRHDALTSSVVPEQGMVEPHLKLGPRSSHISTSTSMSSPSTPATSSFPPKCVAVTSTGPATTSHSVHDTSIPNTTIASTSAYAPASTLASAPRAALKERVVVTGTYPKLVKNERIFSNPKLNPIRSIYAQTMSAKMVKEKKNLQKVRWARAKARARDHTRSSSPWPSPPSTRSRSPSYSQSSSSSRTRSPSPSKHHQRHHPSFQEYKEKERKKEERTTKPSEKPRSRSDLDGSSVSDRRAVPMSAQSDQNGNGNSSGASHGGVLGHHSQYLTIKSTSSTTSVTNVPKPLGPGQQPLSASPLPTANHDAYGVSTGTPPVILASSIMDVSIKEGFKAVTNPKDTIDEAKRAETSKTSSRGVFHQLMNLGRWKRNKARSIKDGMSNQPTNTGAVLMNVAVSRVADYSLQGNGARGVASTSSNPAPSGVQDGHSLPLFEIFTPADASGSSSVSATVQSPGIEPRQNTMGAIHDDWGLPSIIDPSLSFSQVLGSDKDGHGPEHPHVPAIPESDEAMPRSGHNLAVNAVFEVPVLTCVKDHEVQWNWSNAASHAPLQPLSQVWMRHKRLDTLADFIGNFEMYPMGAVPILFAGRQVFGEPTEEHIPGEVVETLTLADTWSNSADDGYHDYWEDQHILMAHSVSRYSGTEGSILHVDDWQDSSSSCNTTLYDEDEFDLDPLLNHPYWHHQLFLSHPHLRDLFPPIIISHPITIPSNSLVFEDAHQTHAYRHESSIPDLDGIYKQDSGNDGSIFSISGSSTPMVRAPGSSYAPVHNNTVEVTCDNCRRKFLMTAMDPEVMNRHQRWMCRIRFQQRVQRW</sequence>
<proteinExistence type="predicted"/>
<feature type="region of interest" description="Disordered" evidence="1">
    <location>
        <begin position="180"/>
        <end position="295"/>
    </location>
</feature>
<feature type="region of interest" description="Disordered" evidence="1">
    <location>
        <begin position="518"/>
        <end position="543"/>
    </location>
</feature>
<protein>
    <submittedName>
        <fullName evidence="2">Uncharacterized protein</fullName>
    </submittedName>
</protein>
<feature type="compositionally biased region" description="Basic and acidic residues" evidence="1">
    <location>
        <begin position="19"/>
        <end position="36"/>
    </location>
</feature>
<feature type="compositionally biased region" description="Basic and acidic residues" evidence="1">
    <location>
        <begin position="236"/>
        <end position="271"/>
    </location>
</feature>
<feature type="region of interest" description="Disordered" evidence="1">
    <location>
        <begin position="1"/>
        <end position="81"/>
    </location>
</feature>
<comment type="caution">
    <text evidence="2">The sequence shown here is derived from an EMBL/GenBank/DDBJ whole genome shotgun (WGS) entry which is preliminary data.</text>
</comment>
<evidence type="ECO:0000256" key="1">
    <source>
        <dbReference type="SAM" id="MobiDB-lite"/>
    </source>
</evidence>
<organism evidence="2 3">
    <name type="scientific">Mortierella polycephala</name>
    <dbReference type="NCBI Taxonomy" id="41804"/>
    <lineage>
        <taxon>Eukaryota</taxon>
        <taxon>Fungi</taxon>
        <taxon>Fungi incertae sedis</taxon>
        <taxon>Mucoromycota</taxon>
        <taxon>Mortierellomycotina</taxon>
        <taxon>Mortierellomycetes</taxon>
        <taxon>Mortierellales</taxon>
        <taxon>Mortierellaceae</taxon>
        <taxon>Mortierella</taxon>
    </lineage>
</organism>
<gene>
    <name evidence="2" type="ORF">BG011_009485</name>
</gene>
<dbReference type="AlphaFoldDB" id="A0A9P6U7M6"/>
<feature type="compositionally biased region" description="Low complexity" evidence="1">
    <location>
        <begin position="201"/>
        <end position="223"/>
    </location>
</feature>
<dbReference type="Proteomes" id="UP000726737">
    <property type="component" value="Unassembled WGS sequence"/>
</dbReference>
<feature type="region of interest" description="Disordered" evidence="1">
    <location>
        <begin position="473"/>
        <end position="492"/>
    </location>
</feature>
<evidence type="ECO:0000313" key="2">
    <source>
        <dbReference type="EMBL" id="KAG0262987.1"/>
    </source>
</evidence>
<reference evidence="2" key="1">
    <citation type="journal article" date="2020" name="Fungal Divers.">
        <title>Resolving the Mortierellaceae phylogeny through synthesis of multi-gene phylogenetics and phylogenomics.</title>
        <authorList>
            <person name="Vandepol N."/>
            <person name="Liber J."/>
            <person name="Desiro A."/>
            <person name="Na H."/>
            <person name="Kennedy M."/>
            <person name="Barry K."/>
            <person name="Grigoriev I.V."/>
            <person name="Miller A.N."/>
            <person name="O'Donnell K."/>
            <person name="Stajich J.E."/>
            <person name="Bonito G."/>
        </authorList>
    </citation>
    <scope>NUCLEOTIDE SEQUENCE</scope>
    <source>
        <strain evidence="2">KOD948</strain>
    </source>
</reference>
<accession>A0A9P6U7M6</accession>
<feature type="compositionally biased region" description="Low complexity" evidence="1">
    <location>
        <begin position="58"/>
        <end position="80"/>
    </location>
</feature>
<dbReference type="EMBL" id="JAAAJA010000085">
    <property type="protein sequence ID" value="KAG0262987.1"/>
    <property type="molecule type" value="Genomic_DNA"/>
</dbReference>
<evidence type="ECO:0000313" key="3">
    <source>
        <dbReference type="Proteomes" id="UP000726737"/>
    </source>
</evidence>
<feature type="compositionally biased region" description="Basic and acidic residues" evidence="1">
    <location>
        <begin position="520"/>
        <end position="531"/>
    </location>
</feature>
<feature type="region of interest" description="Disordered" evidence="1">
    <location>
        <begin position="308"/>
        <end position="335"/>
    </location>
</feature>